<proteinExistence type="predicted"/>
<evidence type="ECO:0000313" key="2">
    <source>
        <dbReference type="Proteomes" id="UP000694402"/>
    </source>
</evidence>
<dbReference type="Proteomes" id="UP000694402">
    <property type="component" value="Unassembled WGS sequence"/>
</dbReference>
<name>A0AAZ3Q6V6_ONCTS</name>
<reference evidence="1" key="3">
    <citation type="submission" date="2025-09" db="UniProtKB">
        <authorList>
            <consortium name="Ensembl"/>
        </authorList>
    </citation>
    <scope>IDENTIFICATION</scope>
</reference>
<reference evidence="2" key="1">
    <citation type="journal article" date="2018" name="PLoS ONE">
        <title>Chinook salmon (Oncorhynchus tshawytscha) genome and transcriptome.</title>
        <authorList>
            <person name="Christensen K.A."/>
            <person name="Leong J.S."/>
            <person name="Sakhrani D."/>
            <person name="Biagi C.A."/>
            <person name="Minkley D.R."/>
            <person name="Withler R.E."/>
            <person name="Rondeau E.B."/>
            <person name="Koop B.F."/>
            <person name="Devlin R.H."/>
        </authorList>
    </citation>
    <scope>NUCLEOTIDE SEQUENCE [LARGE SCALE GENOMIC DNA]</scope>
</reference>
<organism evidence="1 2">
    <name type="scientific">Oncorhynchus tshawytscha</name>
    <name type="common">Chinook salmon</name>
    <name type="synonym">Salmo tshawytscha</name>
    <dbReference type="NCBI Taxonomy" id="74940"/>
    <lineage>
        <taxon>Eukaryota</taxon>
        <taxon>Metazoa</taxon>
        <taxon>Chordata</taxon>
        <taxon>Craniata</taxon>
        <taxon>Vertebrata</taxon>
        <taxon>Euteleostomi</taxon>
        <taxon>Actinopterygii</taxon>
        <taxon>Neopterygii</taxon>
        <taxon>Teleostei</taxon>
        <taxon>Protacanthopterygii</taxon>
        <taxon>Salmoniformes</taxon>
        <taxon>Salmonidae</taxon>
        <taxon>Salmoninae</taxon>
        <taxon>Oncorhynchus</taxon>
    </lineage>
</organism>
<sequence length="104" mass="11516">IPCSPTLIPCSPTLIPCSPTLIPCSPTLIPCSPTLIPCSPTLIPCSPTLIPCSPTLIPYNHIYQSNIQDTSIPFQLNNEYIASMNRKSENSNILHTQKKIKWWI</sequence>
<evidence type="ECO:0000313" key="1">
    <source>
        <dbReference type="Ensembl" id="ENSOTSP00005124120.1"/>
    </source>
</evidence>
<dbReference type="AlphaFoldDB" id="A0AAZ3Q6V6"/>
<keyword evidence="2" id="KW-1185">Reference proteome</keyword>
<dbReference type="Ensembl" id="ENSOTST00005159316.1">
    <property type="protein sequence ID" value="ENSOTSP00005124120.1"/>
    <property type="gene ID" value="ENSOTSG00005063405.1"/>
</dbReference>
<accession>A0AAZ3Q6V6</accession>
<reference evidence="1" key="2">
    <citation type="submission" date="2025-08" db="UniProtKB">
        <authorList>
            <consortium name="Ensembl"/>
        </authorList>
    </citation>
    <scope>IDENTIFICATION</scope>
</reference>
<protein>
    <submittedName>
        <fullName evidence="1">Uncharacterized protein</fullName>
    </submittedName>
</protein>